<evidence type="ECO:0000313" key="2">
    <source>
        <dbReference type="EMBL" id="SDF54395.1"/>
    </source>
</evidence>
<protein>
    <recommendedName>
        <fullName evidence="4">Na+/H+ antiporter NhaD</fullName>
    </recommendedName>
</protein>
<gene>
    <name evidence="2" type="ORF">SAMN04488105_12812</name>
</gene>
<proteinExistence type="predicted"/>
<feature type="transmembrane region" description="Helical" evidence="1">
    <location>
        <begin position="317"/>
        <end position="337"/>
    </location>
</feature>
<feature type="transmembrane region" description="Helical" evidence="1">
    <location>
        <begin position="435"/>
        <end position="453"/>
    </location>
</feature>
<feature type="transmembrane region" description="Helical" evidence="1">
    <location>
        <begin position="388"/>
        <end position="415"/>
    </location>
</feature>
<feature type="transmembrane region" description="Helical" evidence="1">
    <location>
        <begin position="86"/>
        <end position="107"/>
    </location>
</feature>
<keyword evidence="1" id="KW-0472">Membrane</keyword>
<name>A0A1G7LXZ4_9RHOB</name>
<reference evidence="3" key="1">
    <citation type="submission" date="2016-10" db="EMBL/GenBank/DDBJ databases">
        <authorList>
            <person name="Varghese N."/>
            <person name="Submissions S."/>
        </authorList>
    </citation>
    <scope>NUCLEOTIDE SEQUENCE [LARGE SCALE GENOMIC DNA]</scope>
    <source>
        <strain evidence="3">DSM 10146</strain>
    </source>
</reference>
<sequence>MTTDILARPFSGAEGPGRAALAIAALCSVAGQITGQPSLTWLGLVALGGFVLCDWLRVRGSGRTVMALAVLLALATAALLPEARPVILAAATQGLGFTALLVALATLRPAMQRSRLLAQAAAWLIGRPRGQRYASVTYGGHGLALIFNVGVLQLIGDILAAARLDFRQHPTARHLLMGTMRGSAAIALWSPLAMGFAVVTSSFAALNPLAYIALGLTLALVLLGAGCLLPRHDRSETLDLPGDGSARAMALLLLGALALLASTSALYLLAGLSFLTATTIVVPLFALAWIRIEPGPEGERASPAMLATRLSDLRNEMFIFAGSTVIGALAALVFTLYGPQSIIAVDSPLMPVAVLLCIWGLSVASTPPSIPVILIAQLMATSPLAQDHALSLAMALSAGWSLGMMVSPVSATLLLSARIAEEPARRIAWEWNRGYTAIAVPLTAAALALTYLLE</sequence>
<dbReference type="RefSeq" id="WP_089963942.1">
    <property type="nucleotide sequence ID" value="NZ_FNAV01000028.1"/>
</dbReference>
<feature type="transmembrane region" description="Helical" evidence="1">
    <location>
        <begin position="209"/>
        <end position="229"/>
    </location>
</feature>
<keyword evidence="1" id="KW-0812">Transmembrane</keyword>
<keyword evidence="1" id="KW-1133">Transmembrane helix</keyword>
<keyword evidence="3" id="KW-1185">Reference proteome</keyword>
<feature type="transmembrane region" description="Helical" evidence="1">
    <location>
        <begin position="250"/>
        <end position="268"/>
    </location>
</feature>
<dbReference type="EMBL" id="FNAV01000028">
    <property type="protein sequence ID" value="SDF54395.1"/>
    <property type="molecule type" value="Genomic_DNA"/>
</dbReference>
<organism evidence="2 3">
    <name type="scientific">Salipiger thiooxidans</name>
    <dbReference type="NCBI Taxonomy" id="282683"/>
    <lineage>
        <taxon>Bacteria</taxon>
        <taxon>Pseudomonadati</taxon>
        <taxon>Pseudomonadota</taxon>
        <taxon>Alphaproteobacteria</taxon>
        <taxon>Rhodobacterales</taxon>
        <taxon>Roseobacteraceae</taxon>
        <taxon>Salipiger</taxon>
    </lineage>
</organism>
<evidence type="ECO:0000313" key="3">
    <source>
        <dbReference type="Proteomes" id="UP000198994"/>
    </source>
</evidence>
<evidence type="ECO:0000256" key="1">
    <source>
        <dbReference type="SAM" id="Phobius"/>
    </source>
</evidence>
<dbReference type="Proteomes" id="UP000198994">
    <property type="component" value="Unassembled WGS sequence"/>
</dbReference>
<feature type="transmembrane region" description="Helical" evidence="1">
    <location>
        <begin position="274"/>
        <end position="292"/>
    </location>
</feature>
<accession>A0A1G7LXZ4</accession>
<dbReference type="STRING" id="282683.SAMN04488105_12812"/>
<dbReference type="AlphaFoldDB" id="A0A1G7LXZ4"/>
<feature type="transmembrane region" description="Helical" evidence="1">
    <location>
        <begin position="63"/>
        <end position="80"/>
    </location>
</feature>
<evidence type="ECO:0008006" key="4">
    <source>
        <dbReference type="Google" id="ProtNLM"/>
    </source>
</evidence>
<feature type="transmembrane region" description="Helical" evidence="1">
    <location>
        <begin position="349"/>
        <end position="376"/>
    </location>
</feature>
<feature type="transmembrane region" description="Helical" evidence="1">
    <location>
        <begin position="183"/>
        <end position="203"/>
    </location>
</feature>